<organism evidence="2 3">
    <name type="scientific">Brevibacillus parabrevis</name>
    <dbReference type="NCBI Taxonomy" id="54914"/>
    <lineage>
        <taxon>Bacteria</taxon>
        <taxon>Bacillati</taxon>
        <taxon>Bacillota</taxon>
        <taxon>Bacilli</taxon>
        <taxon>Bacillales</taxon>
        <taxon>Paenibacillaceae</taxon>
        <taxon>Brevibacillus</taxon>
    </lineage>
</organism>
<name>A0A4Y3PKQ4_BREPA</name>
<gene>
    <name evidence="2" type="ORF">BPA01_34470</name>
</gene>
<proteinExistence type="predicted"/>
<dbReference type="Pfam" id="PF00563">
    <property type="entry name" value="EAL"/>
    <property type="match status" value="1"/>
</dbReference>
<dbReference type="PANTHER" id="PTHR33121">
    <property type="entry name" value="CYCLIC DI-GMP PHOSPHODIESTERASE PDEF"/>
    <property type="match status" value="1"/>
</dbReference>
<dbReference type="AlphaFoldDB" id="A0A4Y3PKQ4"/>
<comment type="caution">
    <text evidence="2">The sequence shown here is derived from an EMBL/GenBank/DDBJ whole genome shotgun (WGS) entry which is preliminary data.</text>
</comment>
<dbReference type="InterPro" id="IPR035919">
    <property type="entry name" value="EAL_sf"/>
</dbReference>
<accession>A0A4Y3PKQ4</accession>
<dbReference type="Proteomes" id="UP000316882">
    <property type="component" value="Unassembled WGS sequence"/>
</dbReference>
<dbReference type="SMART" id="SM00052">
    <property type="entry name" value="EAL"/>
    <property type="match status" value="1"/>
</dbReference>
<keyword evidence="3" id="KW-1185">Reference proteome</keyword>
<evidence type="ECO:0000259" key="1">
    <source>
        <dbReference type="PROSITE" id="PS50883"/>
    </source>
</evidence>
<dbReference type="SUPFAM" id="SSF141868">
    <property type="entry name" value="EAL domain-like"/>
    <property type="match status" value="1"/>
</dbReference>
<dbReference type="InterPro" id="IPR050706">
    <property type="entry name" value="Cyclic-di-GMP_PDE-like"/>
</dbReference>
<evidence type="ECO:0000313" key="3">
    <source>
        <dbReference type="Proteomes" id="UP000316882"/>
    </source>
</evidence>
<sequence length="191" mass="21587">MRVAVNLSARQFQQENLVQMIQQVLQETDMQPELLELEITESAVMKNPDAVIGVLHELKRLGMKLSIDDFGTGYSSLSYLRDFPIDRLKIDRSFVSAITEKDDAVIAQSIIAMAHNLHLSVLAEGVENELQFAFLREQKCDEMQGYLYSKPLSAEEIKQWLQKIGQGISERGPCVARKREIIDEISCAAES</sequence>
<dbReference type="PANTHER" id="PTHR33121:SF70">
    <property type="entry name" value="SIGNALING PROTEIN YKOW"/>
    <property type="match status" value="1"/>
</dbReference>
<dbReference type="STRING" id="54914.AV540_17095"/>
<evidence type="ECO:0000313" key="2">
    <source>
        <dbReference type="EMBL" id="GEB33867.1"/>
    </source>
</evidence>
<protein>
    <recommendedName>
        <fullName evidence="1">EAL domain-containing protein</fullName>
    </recommendedName>
</protein>
<dbReference type="GO" id="GO:0071111">
    <property type="term" value="F:cyclic-guanylate-specific phosphodiesterase activity"/>
    <property type="evidence" value="ECO:0007669"/>
    <property type="project" value="InterPro"/>
</dbReference>
<dbReference type="Gene3D" id="3.20.20.450">
    <property type="entry name" value="EAL domain"/>
    <property type="match status" value="1"/>
</dbReference>
<dbReference type="EMBL" id="BJMH01000017">
    <property type="protein sequence ID" value="GEB33867.1"/>
    <property type="molecule type" value="Genomic_DNA"/>
</dbReference>
<feature type="domain" description="EAL" evidence="1">
    <location>
        <begin position="1"/>
        <end position="165"/>
    </location>
</feature>
<reference evidence="2 3" key="1">
    <citation type="submission" date="2019-06" db="EMBL/GenBank/DDBJ databases">
        <title>Whole genome shotgun sequence of Brevibacillus parabrevis NBRC 12334.</title>
        <authorList>
            <person name="Hosoyama A."/>
            <person name="Uohara A."/>
            <person name="Ohji S."/>
            <person name="Ichikawa N."/>
        </authorList>
    </citation>
    <scope>NUCLEOTIDE SEQUENCE [LARGE SCALE GENOMIC DNA]</scope>
    <source>
        <strain evidence="2 3">NBRC 12334</strain>
    </source>
</reference>
<dbReference type="InterPro" id="IPR001633">
    <property type="entry name" value="EAL_dom"/>
</dbReference>
<dbReference type="PROSITE" id="PS50883">
    <property type="entry name" value="EAL"/>
    <property type="match status" value="1"/>
</dbReference>
<dbReference type="CDD" id="cd01948">
    <property type="entry name" value="EAL"/>
    <property type="match status" value="1"/>
</dbReference>